<gene>
    <name evidence="14" type="ORF">CEUTPL_LOCUS8609</name>
</gene>
<dbReference type="Pfam" id="PF12922">
    <property type="entry name" value="Cnd1_N"/>
    <property type="match status" value="1"/>
</dbReference>
<dbReference type="EMBL" id="OU892280">
    <property type="protein sequence ID" value="CAG9768061.1"/>
    <property type="molecule type" value="Genomic_DNA"/>
</dbReference>
<dbReference type="OrthoDB" id="436262at2759"/>
<dbReference type="Gene3D" id="1.25.10.10">
    <property type="entry name" value="Leucine-rich Repeat Variant"/>
    <property type="match status" value="2"/>
</dbReference>
<feature type="compositionally biased region" description="Basic residues" evidence="11">
    <location>
        <begin position="930"/>
        <end position="940"/>
    </location>
</feature>
<evidence type="ECO:0000256" key="9">
    <source>
        <dbReference type="ARBA" id="ARBA00023306"/>
    </source>
</evidence>
<comment type="function">
    <text evidence="10">Regulatory subunit of the condensin complex, a complex required for conversion of interphase chromatin into mitotic-like condense chromosomes. The condensin complex probably introduces positive supercoils into relaxed DNA in the presence of type I topoisomerases and converts nicked DNA into positive knotted forms in the presence of type II topoisomerases.</text>
</comment>
<dbReference type="InterPro" id="IPR007673">
    <property type="entry name" value="Condensin_cplx_su1"/>
</dbReference>
<keyword evidence="15" id="KW-1185">Reference proteome</keyword>
<feature type="region of interest" description="Disordered" evidence="11">
    <location>
        <begin position="918"/>
        <end position="957"/>
    </location>
</feature>
<evidence type="ECO:0000259" key="12">
    <source>
        <dbReference type="Pfam" id="PF12717"/>
    </source>
</evidence>
<feature type="domain" description="Condensin complex subunit 1 N-terminal" evidence="13">
    <location>
        <begin position="91"/>
        <end position="230"/>
    </location>
</feature>
<reference evidence="14" key="1">
    <citation type="submission" date="2022-01" db="EMBL/GenBank/DDBJ databases">
        <authorList>
            <person name="King R."/>
        </authorList>
    </citation>
    <scope>NUCLEOTIDE SEQUENCE</scope>
</reference>
<dbReference type="SUPFAM" id="SSF48371">
    <property type="entry name" value="ARM repeat"/>
    <property type="match status" value="1"/>
</dbReference>
<keyword evidence="8" id="KW-0539">Nucleus</keyword>
<keyword evidence="6 10" id="KW-0498">Mitosis</keyword>
<evidence type="ECO:0000256" key="8">
    <source>
        <dbReference type="ARBA" id="ARBA00023242"/>
    </source>
</evidence>
<accession>A0A9N9MQU8</accession>
<dbReference type="InterPro" id="IPR032682">
    <property type="entry name" value="Cnd1_C"/>
</dbReference>
<dbReference type="GO" id="GO:0042393">
    <property type="term" value="F:histone binding"/>
    <property type="evidence" value="ECO:0007669"/>
    <property type="project" value="TreeGrafter"/>
</dbReference>
<feature type="compositionally biased region" description="Low complexity" evidence="11">
    <location>
        <begin position="498"/>
        <end position="509"/>
    </location>
</feature>
<evidence type="ECO:0000256" key="4">
    <source>
        <dbReference type="ARBA" id="ARBA00022454"/>
    </source>
</evidence>
<protein>
    <recommendedName>
        <fullName evidence="10">Condensin complex subunit 1</fullName>
    </recommendedName>
</protein>
<evidence type="ECO:0000256" key="10">
    <source>
        <dbReference type="PIRNR" id="PIRNR017127"/>
    </source>
</evidence>
<feature type="region of interest" description="Disordered" evidence="11">
    <location>
        <begin position="1280"/>
        <end position="1314"/>
    </location>
</feature>
<dbReference type="InterPro" id="IPR026971">
    <property type="entry name" value="CND1/NCAPD3"/>
</dbReference>
<feature type="compositionally biased region" description="Polar residues" evidence="11">
    <location>
        <begin position="948"/>
        <end position="957"/>
    </location>
</feature>
<feature type="domain" description="Condensin complex subunit 1 C-terminal" evidence="12">
    <location>
        <begin position="1055"/>
        <end position="1213"/>
    </location>
</feature>
<comment type="subcellular location">
    <subcellularLocation>
        <location evidence="2">Chromosome</location>
    </subcellularLocation>
    <subcellularLocation>
        <location evidence="1">Nucleus</location>
    </subcellularLocation>
</comment>
<keyword evidence="9 10" id="KW-0131">Cell cycle</keyword>
<name>A0A9N9MQU8_9CUCU</name>
<dbReference type="PIRSF" id="PIRSF017127">
    <property type="entry name" value="Condensin_D2"/>
    <property type="match status" value="1"/>
</dbReference>
<dbReference type="PANTHER" id="PTHR14222:SF2">
    <property type="entry name" value="CONDENSIN COMPLEX SUBUNIT 1"/>
    <property type="match status" value="1"/>
</dbReference>
<keyword evidence="5 10" id="KW-0132">Cell division</keyword>
<keyword evidence="4" id="KW-0158">Chromosome</keyword>
<dbReference type="Proteomes" id="UP001152799">
    <property type="component" value="Chromosome 4"/>
</dbReference>
<sequence>MANFKFNIPSKLVELLTEADESDYHVKNVIVTRELLGKLKEARQTFRDEGPEFIIDYFDVYYSVLHNEGSIPMDVLFNSYKDLQTAATDLSKILAISLEDKSMLDDELKQKYQNIIKMLMYVYTQTILLIEHKNVVSIKNQGLLKGRNKQKDETAYSLNKSLILQTLNKIIYADIETFWDPPVVEENLINIIAEVCYKLLANPQVKAEKEIREEIFNVIGTLIKKYNLSTTFAIRMSQMIKDEEHLIQCVSEGLKQLVEKFNCKGLIPAIIREITEWQTEEKFQDSQGSKFCAQFLTAMAISMSDLMLPQLMYLCQYLNHESVPLRNSVLNVITEIIINVLSGRVLDTNQQECLDVFMTILKQHMWDTSAHVRSRVMQHWSRLLKESAIPKYLINELLEDIVKYMLHDKSALVRKNAAHCVTDFLSYNLCGSDLCLSRKMADLESNRQELEKLQPKVDEAKLLKAQEVEANWKEVEPDLRRLALEALNENDEEDNQNDNEGNQNAQQQANNTELIRMYLAERKYKDAFQLLKKTTNFDDENNEKDDEDMEMVDKFMAHIKNIFFGLSLDEIRSRGLTSGDFILTQADFEKFEQLEKNKDFLTECVNFGKLIDDAIEVMTELLETTSITDMQEAVAFFVTAYRFNIDNSAQGIMAMLKMMQRNEQDRKDMIVKAFKDIYLNTSSSTTAEHASTIVNRLIGLLKKVDSVNMDNLESIVTHMVEDGAICNNVIDMLWQYFTRKISVTDEQCHASVELLTMCAIKRRTIIERNVKLVTSIAFDEFGQRNMGFLGSCCAFLALIGRNRINTTSENPPFKIASDDTIFKELFAILSNNFFKPVEFYHHALSKAIEFVYKVSGQPDQLCGQFIKEVVEKLSKKDMIPGYVLMHLCQLMGIVAVQHLDYLDETVYKELKRRDYIRNNKKEQQETDKGKSKKKNKKKQNASKNNQSTLTNASSVTDAANHEESILEGAQAEDEDAEFILRVLERDTVTNSGLLAQLAPVIINICEKPEIFPEVCLQGAAVTALIRYMLVSSEFCVNNIQLLFTIFQKTKHSDIKVSILVHLSDLLTKFPNIIEPWTSHIFERLMDPSIEIRKATFFTLSGLILRDMIRAHSSIHLMVNSLIDTDEELSSMCRKFFQTLAQKEDNLYHVLPDIFSYLMESQEITDDQVKYIMKFLFELMDKSKHMENLVERFSAKFGATENIRHHRHIANCLSFVVYNDRALRKLLEKFDLYKNLVHDPEIYGILKNIMQSCTKQQVGKTDLKPIVAELEKCINSMFELNGDARPMRPPPKSAKKRVVRKKKGRKMPDSDEDDD</sequence>
<dbReference type="GO" id="GO:0010032">
    <property type="term" value="P:meiotic chromosome condensation"/>
    <property type="evidence" value="ECO:0007669"/>
    <property type="project" value="TreeGrafter"/>
</dbReference>
<comment type="similarity">
    <text evidence="3 10">Belongs to the CND1 (condensin subunit 1) family.</text>
</comment>
<dbReference type="Pfam" id="PF12717">
    <property type="entry name" value="Cnd1"/>
    <property type="match status" value="1"/>
</dbReference>
<feature type="region of interest" description="Disordered" evidence="11">
    <location>
        <begin position="490"/>
        <end position="509"/>
    </location>
</feature>
<evidence type="ECO:0000256" key="1">
    <source>
        <dbReference type="ARBA" id="ARBA00004123"/>
    </source>
</evidence>
<dbReference type="GO" id="GO:0007076">
    <property type="term" value="P:mitotic chromosome condensation"/>
    <property type="evidence" value="ECO:0007669"/>
    <property type="project" value="InterPro"/>
</dbReference>
<dbReference type="InterPro" id="IPR016024">
    <property type="entry name" value="ARM-type_fold"/>
</dbReference>
<feature type="compositionally biased region" description="Basic residues" evidence="11">
    <location>
        <begin position="1292"/>
        <end position="1304"/>
    </location>
</feature>
<proteinExistence type="inferred from homology"/>
<dbReference type="GO" id="GO:0000796">
    <property type="term" value="C:condensin complex"/>
    <property type="evidence" value="ECO:0007669"/>
    <property type="project" value="TreeGrafter"/>
</dbReference>
<dbReference type="PANTHER" id="PTHR14222">
    <property type="entry name" value="CONDENSIN"/>
    <property type="match status" value="1"/>
</dbReference>
<dbReference type="GO" id="GO:0005634">
    <property type="term" value="C:nucleus"/>
    <property type="evidence" value="ECO:0007669"/>
    <property type="project" value="UniProtKB-SubCell"/>
</dbReference>
<dbReference type="InterPro" id="IPR024324">
    <property type="entry name" value="Condensin_cplx_su1_N"/>
</dbReference>
<evidence type="ECO:0000256" key="6">
    <source>
        <dbReference type="ARBA" id="ARBA00022776"/>
    </source>
</evidence>
<evidence type="ECO:0000256" key="7">
    <source>
        <dbReference type="ARBA" id="ARBA00023067"/>
    </source>
</evidence>
<dbReference type="InterPro" id="IPR011989">
    <property type="entry name" value="ARM-like"/>
</dbReference>
<feature type="compositionally biased region" description="Basic and acidic residues" evidence="11">
    <location>
        <begin position="918"/>
        <end position="929"/>
    </location>
</feature>
<evidence type="ECO:0000256" key="11">
    <source>
        <dbReference type="SAM" id="MobiDB-lite"/>
    </source>
</evidence>
<evidence type="ECO:0000259" key="13">
    <source>
        <dbReference type="Pfam" id="PF12922"/>
    </source>
</evidence>
<evidence type="ECO:0000313" key="14">
    <source>
        <dbReference type="EMBL" id="CAG9768061.1"/>
    </source>
</evidence>
<evidence type="ECO:0000256" key="3">
    <source>
        <dbReference type="ARBA" id="ARBA00009606"/>
    </source>
</evidence>
<organism evidence="14 15">
    <name type="scientific">Ceutorhynchus assimilis</name>
    <name type="common">cabbage seed weevil</name>
    <dbReference type="NCBI Taxonomy" id="467358"/>
    <lineage>
        <taxon>Eukaryota</taxon>
        <taxon>Metazoa</taxon>
        <taxon>Ecdysozoa</taxon>
        <taxon>Arthropoda</taxon>
        <taxon>Hexapoda</taxon>
        <taxon>Insecta</taxon>
        <taxon>Pterygota</taxon>
        <taxon>Neoptera</taxon>
        <taxon>Endopterygota</taxon>
        <taxon>Coleoptera</taxon>
        <taxon>Polyphaga</taxon>
        <taxon>Cucujiformia</taxon>
        <taxon>Curculionidae</taxon>
        <taxon>Ceutorhynchinae</taxon>
        <taxon>Ceutorhynchus</taxon>
    </lineage>
</organism>
<dbReference type="GO" id="GO:0000779">
    <property type="term" value="C:condensed chromosome, centromeric region"/>
    <property type="evidence" value="ECO:0007669"/>
    <property type="project" value="TreeGrafter"/>
</dbReference>
<keyword evidence="7 10" id="KW-0226">DNA condensation</keyword>
<evidence type="ECO:0000256" key="5">
    <source>
        <dbReference type="ARBA" id="ARBA00022618"/>
    </source>
</evidence>
<evidence type="ECO:0000256" key="2">
    <source>
        <dbReference type="ARBA" id="ARBA00004286"/>
    </source>
</evidence>
<dbReference type="GO" id="GO:0051301">
    <property type="term" value="P:cell division"/>
    <property type="evidence" value="ECO:0007669"/>
    <property type="project" value="UniProtKB-KW"/>
</dbReference>
<evidence type="ECO:0000313" key="15">
    <source>
        <dbReference type="Proteomes" id="UP001152799"/>
    </source>
</evidence>